<dbReference type="GO" id="GO:0061630">
    <property type="term" value="F:ubiquitin protein ligase activity"/>
    <property type="evidence" value="ECO:0007669"/>
    <property type="project" value="UniProtKB-UniRule"/>
</dbReference>
<sequence length="1793" mass="193922">MPPKSSASSGTRKKHARRAAQAEGTVDPPPPLREKKGKKHRSDPPRPKVYVPPVKPTAAIPDPLETTGLAHRLPPELLVILRSLGKKASVTKVRALEELQSGWIERCGEDETVLYSVLDMLPVWLHHLPAHLVHPQRRIRLITASIHAALLHVPLLRGPLIDDASDMAAGTWALAAHDVDRTVAAVASADPATPALFSFLERTLMHPDALYTELNPPPPPAPPPPSAGKRPIGVVQQQQPPRIKADELEESEPDRRARLRIAAFGALKHRLETTQTPLPAFLASPALWSSLHHTPIPPFLHPIEDEPVDQDEPGDEPDEYADYRYGAEYTEGFGVGQPALRRTAWGTLAAIIARRPLPSAVVSVLSCAVLRSAWVEPDGSVQGAMWGGLLGFLRHFPSAWTCAAGAYEEFLTAFLSRACGGSPVTAYPSIVVVLSTVPTEIVNSGDSLFAAFWAALGGPPAIASFSPLPTPPADATSARIEDVPLTETEVVPAPALTTALPVARARAGAAYVSALLECAVFLVRRRRSGQSSRHEAAGEQDGSDTAAESGNAVLTREIKRVWAVLVGGGSVFPAPYKGDKKDAGNQQPLLHIGAERAASLFRSALENAAGVGDDVCDAGLDALGACVRAGGDAGLVCAVLASLVGEDDAGQVKDKPDAESKVTETNADEKSVNTKPAADVDSKSLTAHRGHAANVRIRFAGRALLGDVLRAAVRAENDAFLVRALGTFGARLFSDEEFAVALDEFVALRAYKLLLTAPQLLFAYLTHRALRREALYRALLVSIAEHPEAAVDALRILVGPEARPALAGLSATDVASELPPSGALPAGPLDALFADTLTVPVPVLAQVLQHGELFLSSKAWSAALSRVVGTFTARVEVALKSGGPDGRMPLQAFSADLELLGGVLAGRPDAVVGADAQTLLPAMYAFAYVLPRAYPPEELEADAPVAARNIWLQWRDEGIREPVFAEVKRQLGVMVCSTGVCVTPEDILVTLAEGTLGVPLDVIADVFPAETELDAMLDALPAGLPSESLAVLHPHLSPASADRSLRVTSYDERGYSAYARIVAALLQALVNDRRAAKENIWALRHVLALTLYAEDLLAVPAVASPLFDTTSHASVTAAVAVLVTRAQQLATYLLTASVDDSWQSRALTAVTNDKPLVGGDALPSLLVHLIGRARSTDGSRDCRVLDKVLRHVLQDADKAEADLWIAFGRKVEKTAPETCMTIISAVSNSTLEPPRLERYRNELAADLFGIPSSKANTQGLLTLRKLAASAPSVDSDVVFLSQQRSVNIFKACQQWITSDEDIEEALESAMTHVFFYLAPLLQNVPGTHWDLIFDVVDSNLENATLTDDDTLVTLARTLRLIILIQDLILTNKMLRASWEERQMQILTMVRDLAAEQLDNTVSSLPRSTCRELVLSIIQDLPPSLITEDTLAKMCHLLADPSIDVQKMAYQLLTVAARKHTEHLVIEAGVDVDEAVKAELPIELLDILQLNLNFDHGGMLDLEESPVFGYLLGWMVVFDLFIDASLKVRLGYSDQLRAIEIIGTSFIPNVLTLLGIDQGIPKAFKLDVWTVDEYYVQLYECGSAWSLQVLAAHLYYRALLTVPSLIHTWVLDCKDRTLLASIGTYTAQHFSPVLIRAELTHVRSAGLGDESLTVKVAVAVNEVAATYLVDDHRLEIRLKIPADWPLRKIEVKDVQHVGVEEMRWRAWLLAVQQTLWAQNGRIVDGLGLFKKNMTLHFEGQVECAICYSIISVTDGALPRKPCKTCKNRFHSACLYKWFSTSHSSSCPLCRSDII</sequence>
<comment type="similarity">
    <text evidence="4 16">Belongs to the LTN1 family.</text>
</comment>
<feature type="compositionally biased region" description="Basic and acidic residues" evidence="17">
    <location>
        <begin position="650"/>
        <end position="681"/>
    </location>
</feature>
<evidence type="ECO:0000256" key="11">
    <source>
        <dbReference type="ARBA" id="ARBA00022771"/>
    </source>
</evidence>
<dbReference type="SUPFAM" id="SSF57850">
    <property type="entry name" value="RING/U-box"/>
    <property type="match status" value="1"/>
</dbReference>
<feature type="region of interest" description="Disordered" evidence="17">
    <location>
        <begin position="649"/>
        <end position="681"/>
    </location>
</feature>
<dbReference type="InterPro" id="IPR001841">
    <property type="entry name" value="Znf_RING"/>
</dbReference>
<evidence type="ECO:0000256" key="8">
    <source>
        <dbReference type="ARBA" id="ARBA00022679"/>
    </source>
</evidence>
<dbReference type="Proteomes" id="UP001219525">
    <property type="component" value="Unassembled WGS sequence"/>
</dbReference>
<comment type="catalytic activity">
    <reaction evidence="1 16">
        <text>S-ubiquitinyl-[E2 ubiquitin-conjugating enzyme]-L-cysteine + [acceptor protein]-L-lysine = [E2 ubiquitin-conjugating enzyme]-L-cysteine + N(6)-ubiquitinyl-[acceptor protein]-L-lysine.</text>
        <dbReference type="EC" id="2.3.2.27"/>
    </reaction>
</comment>
<organism evidence="19 20">
    <name type="scientific">Mycena pura</name>
    <dbReference type="NCBI Taxonomy" id="153505"/>
    <lineage>
        <taxon>Eukaryota</taxon>
        <taxon>Fungi</taxon>
        <taxon>Dikarya</taxon>
        <taxon>Basidiomycota</taxon>
        <taxon>Agaricomycotina</taxon>
        <taxon>Agaricomycetes</taxon>
        <taxon>Agaricomycetidae</taxon>
        <taxon>Agaricales</taxon>
        <taxon>Marasmiineae</taxon>
        <taxon>Mycenaceae</taxon>
        <taxon>Mycena</taxon>
    </lineage>
</organism>
<evidence type="ECO:0000256" key="14">
    <source>
        <dbReference type="ARBA" id="ARBA00055150"/>
    </source>
</evidence>
<proteinExistence type="inferred from homology"/>
<evidence type="ECO:0000256" key="1">
    <source>
        <dbReference type="ARBA" id="ARBA00000900"/>
    </source>
</evidence>
<keyword evidence="12 16" id="KW-0833">Ubl conjugation pathway</keyword>
<comment type="pathway">
    <text evidence="3 16">Protein modification; protein ubiquitination.</text>
</comment>
<evidence type="ECO:0000256" key="13">
    <source>
        <dbReference type="ARBA" id="ARBA00022833"/>
    </source>
</evidence>
<feature type="compositionally biased region" description="Polar residues" evidence="17">
    <location>
        <begin position="1"/>
        <end position="10"/>
    </location>
</feature>
<dbReference type="GO" id="GO:0072344">
    <property type="term" value="P:rescue of stalled ribosome"/>
    <property type="evidence" value="ECO:0007669"/>
    <property type="project" value="UniProtKB-UniRule"/>
</dbReference>
<dbReference type="GO" id="GO:0008270">
    <property type="term" value="F:zinc ion binding"/>
    <property type="evidence" value="ECO:0007669"/>
    <property type="project" value="UniProtKB-KW"/>
</dbReference>
<evidence type="ECO:0000256" key="2">
    <source>
        <dbReference type="ARBA" id="ARBA00004514"/>
    </source>
</evidence>
<dbReference type="Pfam" id="PF22958">
    <property type="entry name" value="Ltn1_1st"/>
    <property type="match status" value="1"/>
</dbReference>
<dbReference type="Pfam" id="PF22999">
    <property type="entry name" value="LTN1_E3_ligase_6th"/>
    <property type="match status" value="1"/>
</dbReference>
<dbReference type="InterPro" id="IPR011016">
    <property type="entry name" value="Znf_RING-CH"/>
</dbReference>
<evidence type="ECO:0000256" key="6">
    <source>
        <dbReference type="ARBA" id="ARBA00017157"/>
    </source>
</evidence>
<gene>
    <name evidence="19" type="ORF">GGX14DRAFT_468328</name>
</gene>
<dbReference type="SUPFAM" id="SSF48371">
    <property type="entry name" value="ARM repeat"/>
    <property type="match status" value="1"/>
</dbReference>
<comment type="function">
    <text evidence="16">E3 ubiquitin-protein ligase. Component of the ribosome quality control complex (RQC), a ribosome-associated complex that mediates ubiquitination and extraction of incompletely synthesized nascent chains for proteasomal degradation.</text>
</comment>
<protein>
    <recommendedName>
        <fullName evidence="6 16">E3 ubiquitin-protein ligase listerin</fullName>
        <ecNumber evidence="5 16">2.3.2.27</ecNumber>
    </recommendedName>
    <alternativeName>
        <fullName evidence="16">RING-type E3 ubiquitin transferase listerin</fullName>
    </alternativeName>
</protein>
<dbReference type="PANTHER" id="PTHR12389">
    <property type="entry name" value="ZINC FINGER PROTEIN 294"/>
    <property type="match status" value="1"/>
</dbReference>
<evidence type="ECO:0000256" key="3">
    <source>
        <dbReference type="ARBA" id="ARBA00004906"/>
    </source>
</evidence>
<dbReference type="InterPro" id="IPR054476">
    <property type="entry name" value="Ltn1_N"/>
</dbReference>
<comment type="caution">
    <text evidence="19">The sequence shown here is derived from an EMBL/GenBank/DDBJ whole genome shotgun (WGS) entry which is preliminary data.</text>
</comment>
<keyword evidence="9 16" id="KW-0479">Metal-binding</keyword>
<dbReference type="GO" id="GO:0043023">
    <property type="term" value="F:ribosomal large subunit binding"/>
    <property type="evidence" value="ECO:0007669"/>
    <property type="project" value="TreeGrafter"/>
</dbReference>
<evidence type="ECO:0000256" key="5">
    <source>
        <dbReference type="ARBA" id="ARBA00012483"/>
    </source>
</evidence>
<feature type="region of interest" description="Disordered" evidence="17">
    <location>
        <begin position="530"/>
        <end position="549"/>
    </location>
</feature>
<dbReference type="InterPro" id="IPR039795">
    <property type="entry name" value="LTN1/Rkr1"/>
</dbReference>
<dbReference type="InterPro" id="IPR016024">
    <property type="entry name" value="ARM-type_fold"/>
</dbReference>
<name>A0AAD6Y6H8_9AGAR</name>
<evidence type="ECO:0000256" key="4">
    <source>
        <dbReference type="ARBA" id="ARBA00007997"/>
    </source>
</evidence>
<evidence type="ECO:0000256" key="16">
    <source>
        <dbReference type="RuleBase" id="RU367090"/>
    </source>
</evidence>
<dbReference type="FunFam" id="3.30.40.10:FF:000038">
    <property type="entry name" value="E3 ubiquitin-protein ligase listerin"/>
    <property type="match status" value="1"/>
</dbReference>
<dbReference type="InterPro" id="IPR039804">
    <property type="entry name" value="RING-CH-C4HC3_LTN1"/>
</dbReference>
<evidence type="ECO:0000259" key="18">
    <source>
        <dbReference type="PROSITE" id="PS50089"/>
    </source>
</evidence>
<feature type="compositionally biased region" description="Pro residues" evidence="17">
    <location>
        <begin position="215"/>
        <end position="226"/>
    </location>
</feature>
<dbReference type="Pfam" id="PF23009">
    <property type="entry name" value="UBC_like"/>
    <property type="match status" value="1"/>
</dbReference>
<keyword evidence="8 16" id="KW-0808">Transferase</keyword>
<dbReference type="InterPro" id="IPR013083">
    <property type="entry name" value="Znf_RING/FYVE/PHD"/>
</dbReference>
<dbReference type="SMART" id="SM01197">
    <property type="entry name" value="FANCL_C"/>
    <property type="match status" value="1"/>
</dbReference>
<dbReference type="SMART" id="SM00744">
    <property type="entry name" value="RINGv"/>
    <property type="match status" value="1"/>
</dbReference>
<evidence type="ECO:0000256" key="15">
    <source>
        <dbReference type="PROSITE-ProRule" id="PRU00175"/>
    </source>
</evidence>
<evidence type="ECO:0000256" key="9">
    <source>
        <dbReference type="ARBA" id="ARBA00022723"/>
    </source>
</evidence>
<keyword evidence="13 16" id="KW-0862">Zinc</keyword>
<evidence type="ECO:0000313" key="19">
    <source>
        <dbReference type="EMBL" id="KAJ7199225.1"/>
    </source>
</evidence>
<dbReference type="Gene3D" id="3.30.40.10">
    <property type="entry name" value="Zinc/RING finger domain, C3HC4 (zinc finger)"/>
    <property type="match status" value="1"/>
</dbReference>
<keyword evidence="11 15" id="KW-0863">Zinc-finger</keyword>
<keyword evidence="10" id="KW-0677">Repeat</keyword>
<dbReference type="PROSITE" id="PS50089">
    <property type="entry name" value="ZF_RING_2"/>
    <property type="match status" value="1"/>
</dbReference>
<dbReference type="EC" id="2.3.2.27" evidence="5 16"/>
<evidence type="ECO:0000256" key="17">
    <source>
        <dbReference type="SAM" id="MobiDB-lite"/>
    </source>
</evidence>
<dbReference type="EMBL" id="JARJCW010000069">
    <property type="protein sequence ID" value="KAJ7199225.1"/>
    <property type="molecule type" value="Genomic_DNA"/>
</dbReference>
<dbReference type="CDD" id="cd16491">
    <property type="entry name" value="RING-CH-C4HC3_LTN1"/>
    <property type="match status" value="1"/>
</dbReference>
<dbReference type="Pfam" id="PF13639">
    <property type="entry name" value="zf-RING_2"/>
    <property type="match status" value="1"/>
</dbReference>
<dbReference type="InterPro" id="IPR054477">
    <property type="entry name" value="LTN1_E3_ligase_6th"/>
</dbReference>
<evidence type="ECO:0000256" key="7">
    <source>
        <dbReference type="ARBA" id="ARBA00022490"/>
    </source>
</evidence>
<evidence type="ECO:0000256" key="10">
    <source>
        <dbReference type="ARBA" id="ARBA00022737"/>
    </source>
</evidence>
<reference evidence="19" key="1">
    <citation type="submission" date="2023-03" db="EMBL/GenBank/DDBJ databases">
        <title>Massive genome expansion in bonnet fungi (Mycena s.s.) driven by repeated elements and novel gene families across ecological guilds.</title>
        <authorList>
            <consortium name="Lawrence Berkeley National Laboratory"/>
            <person name="Harder C.B."/>
            <person name="Miyauchi S."/>
            <person name="Viragh M."/>
            <person name="Kuo A."/>
            <person name="Thoen E."/>
            <person name="Andreopoulos B."/>
            <person name="Lu D."/>
            <person name="Skrede I."/>
            <person name="Drula E."/>
            <person name="Henrissat B."/>
            <person name="Morin E."/>
            <person name="Kohler A."/>
            <person name="Barry K."/>
            <person name="LaButti K."/>
            <person name="Morin E."/>
            <person name="Salamov A."/>
            <person name="Lipzen A."/>
            <person name="Mereny Z."/>
            <person name="Hegedus B."/>
            <person name="Baldrian P."/>
            <person name="Stursova M."/>
            <person name="Weitz H."/>
            <person name="Taylor A."/>
            <person name="Grigoriev I.V."/>
            <person name="Nagy L.G."/>
            <person name="Martin F."/>
            <person name="Kauserud H."/>
        </authorList>
    </citation>
    <scope>NUCLEOTIDE SEQUENCE</scope>
    <source>
        <strain evidence="19">9144</strain>
    </source>
</reference>
<evidence type="ECO:0000313" key="20">
    <source>
        <dbReference type="Proteomes" id="UP001219525"/>
    </source>
</evidence>
<keyword evidence="7" id="KW-0963">Cytoplasm</keyword>
<accession>A0AAD6Y6H8</accession>
<dbReference type="GO" id="GO:1990116">
    <property type="term" value="P:ribosome-associated ubiquitin-dependent protein catabolic process"/>
    <property type="evidence" value="ECO:0007669"/>
    <property type="project" value="UniProtKB-UniRule"/>
</dbReference>
<dbReference type="GO" id="GO:0005829">
    <property type="term" value="C:cytosol"/>
    <property type="evidence" value="ECO:0007669"/>
    <property type="project" value="UniProtKB-SubCell"/>
</dbReference>
<comment type="subcellular location">
    <subcellularLocation>
        <location evidence="2">Cytoplasm</location>
        <location evidence="2">Cytosol</location>
    </subcellularLocation>
</comment>
<comment type="function">
    <text evidence="14">E3 ubiquitin-protein ligase component of the ribosome quality control complex (RQC), a ribosome-associated complex that mediates ubiquitination and extraction of incompletely synthesized nascent chains for proteasomal degradation. Mediates ubiquitination of proteins derived from mRNAs lacking stop codons (non-stop proteins) and other translation arrest products induced by poly-lysine sequences and tandem rare codons. Ubiquitination leads to CDC48 recruitment for extraction and degradation of the incomplete translation product. May indirectly play a role in chromatin function and transcription.</text>
</comment>
<comment type="subunit">
    <text evidence="16">Component of the ribosome quality control complex (RQC).</text>
</comment>
<dbReference type="GO" id="GO:1990112">
    <property type="term" value="C:RQC complex"/>
    <property type="evidence" value="ECO:0007669"/>
    <property type="project" value="UniProtKB-UniRule"/>
</dbReference>
<dbReference type="InterPro" id="IPR054478">
    <property type="entry name" value="LTN1_UBC"/>
</dbReference>
<feature type="region of interest" description="Disordered" evidence="17">
    <location>
        <begin position="1"/>
        <end position="57"/>
    </location>
</feature>
<feature type="domain" description="RING-type" evidence="18">
    <location>
        <begin position="1742"/>
        <end position="1789"/>
    </location>
</feature>
<keyword evidence="20" id="KW-1185">Reference proteome</keyword>
<evidence type="ECO:0000256" key="12">
    <source>
        <dbReference type="ARBA" id="ARBA00022786"/>
    </source>
</evidence>
<feature type="region of interest" description="Disordered" evidence="17">
    <location>
        <begin position="210"/>
        <end position="254"/>
    </location>
</feature>
<dbReference type="PANTHER" id="PTHR12389:SF0">
    <property type="entry name" value="E3 UBIQUITIN-PROTEIN LIGASE LISTERIN"/>
    <property type="match status" value="1"/>
</dbReference>